<dbReference type="EMBL" id="CAVLEF010000009">
    <property type="protein sequence ID" value="CAK1547157.1"/>
    <property type="molecule type" value="Genomic_DNA"/>
</dbReference>
<accession>A0AAV1JCH8</accession>
<dbReference type="AlphaFoldDB" id="A0AAV1JCH8"/>
<organism evidence="2 3">
    <name type="scientific">Leptosia nina</name>
    <dbReference type="NCBI Taxonomy" id="320188"/>
    <lineage>
        <taxon>Eukaryota</taxon>
        <taxon>Metazoa</taxon>
        <taxon>Ecdysozoa</taxon>
        <taxon>Arthropoda</taxon>
        <taxon>Hexapoda</taxon>
        <taxon>Insecta</taxon>
        <taxon>Pterygota</taxon>
        <taxon>Neoptera</taxon>
        <taxon>Endopterygota</taxon>
        <taxon>Lepidoptera</taxon>
        <taxon>Glossata</taxon>
        <taxon>Ditrysia</taxon>
        <taxon>Papilionoidea</taxon>
        <taxon>Pieridae</taxon>
        <taxon>Pierinae</taxon>
        <taxon>Leptosia</taxon>
    </lineage>
</organism>
<name>A0AAV1JCH8_9NEOP</name>
<comment type="caution">
    <text evidence="2">The sequence shown here is derived from an EMBL/GenBank/DDBJ whole genome shotgun (WGS) entry which is preliminary data.</text>
</comment>
<reference evidence="2 3" key="1">
    <citation type="submission" date="2023-11" db="EMBL/GenBank/DDBJ databases">
        <authorList>
            <person name="Okamura Y."/>
        </authorList>
    </citation>
    <scope>NUCLEOTIDE SEQUENCE [LARGE SCALE GENOMIC DNA]</scope>
</reference>
<evidence type="ECO:0000256" key="1">
    <source>
        <dbReference type="SAM" id="Phobius"/>
    </source>
</evidence>
<gene>
    <name evidence="2" type="ORF">LNINA_LOCUS6652</name>
</gene>
<feature type="transmembrane region" description="Helical" evidence="1">
    <location>
        <begin position="6"/>
        <end position="28"/>
    </location>
</feature>
<proteinExistence type="predicted"/>
<evidence type="ECO:0008006" key="4">
    <source>
        <dbReference type="Google" id="ProtNLM"/>
    </source>
</evidence>
<evidence type="ECO:0000313" key="2">
    <source>
        <dbReference type="EMBL" id="CAK1547157.1"/>
    </source>
</evidence>
<keyword evidence="1" id="KW-1133">Transmembrane helix</keyword>
<keyword evidence="1" id="KW-0472">Membrane</keyword>
<keyword evidence="3" id="KW-1185">Reference proteome</keyword>
<keyword evidence="1" id="KW-0812">Transmembrane</keyword>
<protein>
    <recommendedName>
        <fullName evidence="4">ATP synthase F0 subunit 8</fullName>
    </recommendedName>
</protein>
<sequence>MTYAFIIVVSVAVTLKLLFMSFSLYFTFKYNETQGSETTKKNEKKNGKDIMAKCKQVTRAFIPNMHCNSETKAATIIEKFR</sequence>
<dbReference type="Proteomes" id="UP001497472">
    <property type="component" value="Unassembled WGS sequence"/>
</dbReference>
<evidence type="ECO:0000313" key="3">
    <source>
        <dbReference type="Proteomes" id="UP001497472"/>
    </source>
</evidence>